<feature type="compositionally biased region" description="Basic and acidic residues" evidence="4">
    <location>
        <begin position="180"/>
        <end position="189"/>
    </location>
</feature>
<keyword evidence="6" id="KW-1185">Reference proteome</keyword>
<sequence>MHKFLFSVWFCTLFFGVVLADGLKIAIVDVNAIFESSPSAAALVNDIKSKQEDIRAKFVSEKEQLDAKHKELREQKGILSEESLNQKLGALFDEAASAERRAAEAASKLEAEYISKVENIGKEVKQLIGQHAVDKKLDLVINSSQALYSSAGVLDITADVITALNEKSSNVANVSASEVAKGDLSSKKQDKNKRK</sequence>
<dbReference type="InterPro" id="IPR024930">
    <property type="entry name" value="Skp_dom_sf"/>
</dbReference>
<evidence type="ECO:0000256" key="1">
    <source>
        <dbReference type="ARBA" id="ARBA00009091"/>
    </source>
</evidence>
<feature type="coiled-coil region" evidence="3">
    <location>
        <begin position="55"/>
        <end position="101"/>
    </location>
</feature>
<dbReference type="RefSeq" id="WP_051579625.1">
    <property type="nucleotide sequence ID" value="NZ_CP007481.1"/>
</dbReference>
<feature type="region of interest" description="Disordered" evidence="4">
    <location>
        <begin position="172"/>
        <end position="195"/>
    </location>
</feature>
<evidence type="ECO:0000313" key="6">
    <source>
        <dbReference type="Proteomes" id="UP000023755"/>
    </source>
</evidence>
<dbReference type="GO" id="GO:0005829">
    <property type="term" value="C:cytosol"/>
    <property type="evidence" value="ECO:0007669"/>
    <property type="project" value="TreeGrafter"/>
</dbReference>
<dbReference type="Gene3D" id="3.30.910.20">
    <property type="entry name" value="Skp domain"/>
    <property type="match status" value="1"/>
</dbReference>
<dbReference type="HOGENOM" id="CLU_1395051_0_0_5"/>
<comment type="similarity">
    <text evidence="1">Belongs to the Skp family.</text>
</comment>
<proteinExistence type="inferred from homology"/>
<dbReference type="EMBL" id="CP007481">
    <property type="protein sequence ID" value="AHX11562.1"/>
    <property type="molecule type" value="Genomic_DNA"/>
</dbReference>
<dbReference type="InterPro" id="IPR005632">
    <property type="entry name" value="Chaperone_Skp"/>
</dbReference>
<dbReference type="AlphaFoldDB" id="X5GX09"/>
<dbReference type="KEGG" id="nhm:NHE_0627"/>
<gene>
    <name evidence="5" type="ORF">NHE_0627</name>
</gene>
<evidence type="ECO:0000256" key="4">
    <source>
        <dbReference type="SAM" id="MobiDB-lite"/>
    </source>
</evidence>
<dbReference type="PANTHER" id="PTHR35089:SF1">
    <property type="entry name" value="CHAPERONE PROTEIN SKP"/>
    <property type="match status" value="1"/>
</dbReference>
<evidence type="ECO:0000313" key="5">
    <source>
        <dbReference type="EMBL" id="AHX11562.1"/>
    </source>
</evidence>
<dbReference type="STRING" id="1286528.NHE_0627"/>
<name>X5GX09_9RICK</name>
<organism evidence="5 6">
    <name type="scientific">Neorickettsia helminthoeca str. Oregon</name>
    <dbReference type="NCBI Taxonomy" id="1286528"/>
    <lineage>
        <taxon>Bacteria</taxon>
        <taxon>Pseudomonadati</taxon>
        <taxon>Pseudomonadota</taxon>
        <taxon>Alphaproteobacteria</taxon>
        <taxon>Rickettsiales</taxon>
        <taxon>Anaplasmataceae</taxon>
        <taxon>Neorickettsia</taxon>
    </lineage>
</organism>
<keyword evidence="3" id="KW-0175">Coiled coil</keyword>
<dbReference type="SUPFAM" id="SSF111384">
    <property type="entry name" value="OmpH-like"/>
    <property type="match status" value="1"/>
</dbReference>
<protein>
    <submittedName>
        <fullName evidence="5">Outer membrane family protein</fullName>
    </submittedName>
</protein>
<dbReference type="Pfam" id="PF03938">
    <property type="entry name" value="OmpH"/>
    <property type="match status" value="1"/>
</dbReference>
<dbReference type="SMART" id="SM00935">
    <property type="entry name" value="OmpH"/>
    <property type="match status" value="1"/>
</dbReference>
<dbReference type="GO" id="GO:0050821">
    <property type="term" value="P:protein stabilization"/>
    <property type="evidence" value="ECO:0007669"/>
    <property type="project" value="TreeGrafter"/>
</dbReference>
<reference evidence="5 6" key="1">
    <citation type="submission" date="2014-03" db="EMBL/GenBank/DDBJ databases">
        <title>Sequencing and Comparison of Genomes and Transcriptome Profiles of Human Ehrlichiosis Agents.</title>
        <authorList>
            <person name="Lin M."/>
            <person name="Daugherty S.C."/>
            <person name="Nagaraj S."/>
            <person name="Cheng Z."/>
            <person name="Xiong Q."/>
            <person name="Lin F.-Y."/>
            <person name="Sengamalay N."/>
            <person name="Ott S."/>
            <person name="Godinez A."/>
            <person name="Tallon L.J."/>
            <person name="Sadzewicz L."/>
            <person name="Fraser C.M."/>
            <person name="Dunning Hotopp J.C."/>
            <person name="Rikihisa Y."/>
        </authorList>
    </citation>
    <scope>NUCLEOTIDE SEQUENCE [LARGE SCALE GENOMIC DNA]</scope>
    <source>
        <strain evidence="5 6">Oregon</strain>
    </source>
</reference>
<dbReference type="GO" id="GO:0051082">
    <property type="term" value="F:unfolded protein binding"/>
    <property type="evidence" value="ECO:0007669"/>
    <property type="project" value="InterPro"/>
</dbReference>
<keyword evidence="2" id="KW-0732">Signal</keyword>
<evidence type="ECO:0000256" key="3">
    <source>
        <dbReference type="SAM" id="Coils"/>
    </source>
</evidence>
<accession>X5GX09</accession>
<dbReference type="Proteomes" id="UP000023755">
    <property type="component" value="Chromosome"/>
</dbReference>
<dbReference type="PANTHER" id="PTHR35089">
    <property type="entry name" value="CHAPERONE PROTEIN SKP"/>
    <property type="match status" value="1"/>
</dbReference>
<evidence type="ECO:0000256" key="2">
    <source>
        <dbReference type="ARBA" id="ARBA00022729"/>
    </source>
</evidence>